<dbReference type="AlphaFoldDB" id="A0A7X2LSL5"/>
<sequence>MTARHDQQFHALHSEGLLLLANCWDAGTARLAIHAGSKALATSSAAVAWSHGYPDGGPLPPELLVSTVRAIARVATVPLTADIEDGYASDPARVAALARDVMRAGAVGINIEDGAGAPEVLCEKIAAIRRAAAEEGVNLFINARTDPYLRPLVAPDARMAEVLRRAALYREAGASGLFVPGVREAGEIAAIAAGCGLPLNVLVRPGFPPLEQLRALGVRRLSAGSDIAEMADSYIVHAMGEFLRSGQVAAPDAPPLAYPQLNALMAGNGG</sequence>
<dbReference type="GO" id="GO:0016829">
    <property type="term" value="F:lyase activity"/>
    <property type="evidence" value="ECO:0007669"/>
    <property type="project" value="UniProtKB-KW"/>
</dbReference>
<dbReference type="InterPro" id="IPR015813">
    <property type="entry name" value="Pyrv/PenolPyrv_kinase-like_dom"/>
</dbReference>
<dbReference type="Proteomes" id="UP000446768">
    <property type="component" value="Unassembled WGS sequence"/>
</dbReference>
<comment type="caution">
    <text evidence="1">The sequence shown here is derived from an EMBL/GenBank/DDBJ whole genome shotgun (WGS) entry which is preliminary data.</text>
</comment>
<evidence type="ECO:0000313" key="1">
    <source>
        <dbReference type="EMBL" id="MRV73665.1"/>
    </source>
</evidence>
<dbReference type="InterPro" id="IPR039556">
    <property type="entry name" value="ICL/PEPM"/>
</dbReference>
<dbReference type="InterPro" id="IPR040442">
    <property type="entry name" value="Pyrv_kinase-like_dom_sf"/>
</dbReference>
<keyword evidence="1" id="KW-0670">Pyruvate</keyword>
<dbReference type="PANTHER" id="PTHR42905">
    <property type="entry name" value="PHOSPHOENOLPYRUVATE CARBOXYLASE"/>
    <property type="match status" value="1"/>
</dbReference>
<keyword evidence="2" id="KW-1185">Reference proteome</keyword>
<dbReference type="SUPFAM" id="SSF51621">
    <property type="entry name" value="Phosphoenolpyruvate/pyruvate domain"/>
    <property type="match status" value="1"/>
</dbReference>
<dbReference type="PANTHER" id="PTHR42905:SF16">
    <property type="entry name" value="CARBOXYPHOSPHONOENOLPYRUVATE PHOSPHONOMUTASE-LIKE PROTEIN (AFU_ORTHOLOGUE AFUA_5G07230)"/>
    <property type="match status" value="1"/>
</dbReference>
<protein>
    <submittedName>
        <fullName evidence="1">Isocitrate lyase/phosphoenolpyruvate mutase family protein</fullName>
    </submittedName>
</protein>
<evidence type="ECO:0000313" key="2">
    <source>
        <dbReference type="Proteomes" id="UP000446768"/>
    </source>
</evidence>
<name>A0A7X2LSL5_9BURK</name>
<proteinExistence type="predicted"/>
<organism evidence="1 2">
    <name type="scientific">Pseudoduganella rivuli</name>
    <dbReference type="NCBI Taxonomy" id="2666085"/>
    <lineage>
        <taxon>Bacteria</taxon>
        <taxon>Pseudomonadati</taxon>
        <taxon>Pseudomonadota</taxon>
        <taxon>Betaproteobacteria</taxon>
        <taxon>Burkholderiales</taxon>
        <taxon>Oxalobacteraceae</taxon>
        <taxon>Telluria group</taxon>
        <taxon>Pseudoduganella</taxon>
    </lineage>
</organism>
<keyword evidence="1" id="KW-0456">Lyase</keyword>
<dbReference type="RefSeq" id="WP_154376463.1">
    <property type="nucleotide sequence ID" value="NZ_WKJJ01000011.1"/>
</dbReference>
<gene>
    <name evidence="1" type="ORF">GJ700_18290</name>
</gene>
<dbReference type="CDD" id="cd00377">
    <property type="entry name" value="ICL_PEPM"/>
    <property type="match status" value="1"/>
</dbReference>
<dbReference type="Pfam" id="PF13714">
    <property type="entry name" value="PEP_mutase"/>
    <property type="match status" value="1"/>
</dbReference>
<dbReference type="EMBL" id="WKJJ01000011">
    <property type="protein sequence ID" value="MRV73665.1"/>
    <property type="molecule type" value="Genomic_DNA"/>
</dbReference>
<accession>A0A7X2LSL5</accession>
<dbReference type="Gene3D" id="3.20.20.60">
    <property type="entry name" value="Phosphoenolpyruvate-binding domains"/>
    <property type="match status" value="1"/>
</dbReference>
<reference evidence="1 2" key="1">
    <citation type="submission" date="2019-11" db="EMBL/GenBank/DDBJ databases">
        <title>Novel species isolated from a subtropical stream in China.</title>
        <authorList>
            <person name="Lu H."/>
        </authorList>
    </citation>
    <scope>NUCLEOTIDE SEQUENCE [LARGE SCALE GENOMIC DNA]</scope>
    <source>
        <strain evidence="1 2">FT92W</strain>
    </source>
</reference>